<dbReference type="OMA" id="QETEYES"/>
<keyword evidence="2" id="KW-0175">Coiled coil</keyword>
<dbReference type="InterPro" id="IPR036322">
    <property type="entry name" value="WD40_repeat_dom_sf"/>
</dbReference>
<keyword evidence="1" id="KW-0853">WD repeat</keyword>
<dbReference type="EMBL" id="CAJNNV010024313">
    <property type="protein sequence ID" value="CAE8609420.1"/>
    <property type="molecule type" value="Genomic_DNA"/>
</dbReference>
<feature type="region of interest" description="Disordered" evidence="3">
    <location>
        <begin position="371"/>
        <end position="407"/>
    </location>
</feature>
<dbReference type="OrthoDB" id="445601at2759"/>
<dbReference type="AlphaFoldDB" id="A0A813F869"/>
<keyword evidence="5" id="KW-1185">Reference proteome</keyword>
<dbReference type="PROSITE" id="PS50082">
    <property type="entry name" value="WD_REPEATS_2"/>
    <property type="match status" value="1"/>
</dbReference>
<evidence type="ECO:0008006" key="6">
    <source>
        <dbReference type="Google" id="ProtNLM"/>
    </source>
</evidence>
<evidence type="ECO:0000256" key="2">
    <source>
        <dbReference type="SAM" id="Coils"/>
    </source>
</evidence>
<evidence type="ECO:0000256" key="3">
    <source>
        <dbReference type="SAM" id="MobiDB-lite"/>
    </source>
</evidence>
<dbReference type="SMART" id="SM00320">
    <property type="entry name" value="WD40"/>
    <property type="match status" value="5"/>
</dbReference>
<dbReference type="InterPro" id="IPR001680">
    <property type="entry name" value="WD40_rpt"/>
</dbReference>
<comment type="caution">
    <text evidence="4">The sequence shown here is derived from an EMBL/GenBank/DDBJ whole genome shotgun (WGS) entry which is preliminary data.</text>
</comment>
<dbReference type="SUPFAM" id="SSF50978">
    <property type="entry name" value="WD40 repeat-like"/>
    <property type="match status" value="2"/>
</dbReference>
<reference evidence="4" key="1">
    <citation type="submission" date="2021-02" db="EMBL/GenBank/DDBJ databases">
        <authorList>
            <person name="Dougan E. K."/>
            <person name="Rhodes N."/>
            <person name="Thang M."/>
            <person name="Chan C."/>
        </authorList>
    </citation>
    <scope>NUCLEOTIDE SEQUENCE</scope>
</reference>
<dbReference type="Gene3D" id="2.130.10.10">
    <property type="entry name" value="YVTN repeat-like/Quinoprotein amine dehydrogenase"/>
    <property type="match status" value="2"/>
</dbReference>
<dbReference type="Pfam" id="PF00400">
    <property type="entry name" value="WD40"/>
    <property type="match status" value="2"/>
</dbReference>
<feature type="coiled-coil region" evidence="2">
    <location>
        <begin position="825"/>
        <end position="903"/>
    </location>
</feature>
<feature type="coiled-coil region" evidence="2">
    <location>
        <begin position="1034"/>
        <end position="1061"/>
    </location>
</feature>
<dbReference type="Proteomes" id="UP000654075">
    <property type="component" value="Unassembled WGS sequence"/>
</dbReference>
<protein>
    <recommendedName>
        <fullName evidence="6">Cilia- and flagella-associated protein 57</fullName>
    </recommendedName>
</protein>
<name>A0A813F869_POLGL</name>
<feature type="repeat" description="WD" evidence="1">
    <location>
        <begin position="439"/>
        <end position="470"/>
    </location>
</feature>
<accession>A0A813F869</accession>
<dbReference type="InterPro" id="IPR015943">
    <property type="entry name" value="WD40/YVTN_repeat-like_dom_sf"/>
</dbReference>
<evidence type="ECO:0000256" key="1">
    <source>
        <dbReference type="PROSITE-ProRule" id="PRU00221"/>
    </source>
</evidence>
<gene>
    <name evidence="4" type="ORF">PGLA1383_LOCUS27247</name>
</gene>
<evidence type="ECO:0000313" key="4">
    <source>
        <dbReference type="EMBL" id="CAE8609420.1"/>
    </source>
</evidence>
<evidence type="ECO:0000313" key="5">
    <source>
        <dbReference type="Proteomes" id="UP000654075"/>
    </source>
</evidence>
<sequence>MGSPEAELQVKLRLAHAFGIYPSALRDAVISVGDDAFTFCVGRHIAICDQSRQKVAFLSRDARHRVITSMTKSANGKLLAVGERVGSDDGAVQHAVQISILSLPKVESLGETKAEMKEEAIKVLHPANKRLDIIGLAFTSEGKYLVSLSSMPESTVTYWRWEVEKPVSSHDIQLTVNRLLVNPSAPTQFSVSGPSYLRLWDYNPNDHGLKEHPSMFPIKMEKQMKVVDHCWVLSTFLCAASEDGHVYIFEEGEQREVIDVRAQIEVHESVGPKAVEREQAKTLALLMGGDGPTATKESGPVRLSALAAWGQGFVVGGDQGYLGVFKVNSKAQVEPIGTFRMPGEKAIMWQMSASSEDSNLTILSYEEQEQEGMVGGSISSDRGNSASRRSVVSAGSGRAAKEEAERRSGAQWSLSTFPVGQADLAATGQLEVFVPVFALGNHHGKITAMSSGGSRRIVATCGEDRQLKVWAYPSDEGENGPNSFTSELSIQASTYETPTAIAVHPLGFQVALILEDMLRIYHLTTQQVSRTHFDLPLKHPGAVAYSNNGNMLAVSCENDVILIDPWRAVVIHMFSGRGGHLSLVNQVVFAEDDRMLLSSGMAPHGAIYGWDLHTVAKERAFEHVSKNSTYTDLRFDFRRELAVACTKPEGSLRVIGHLSSTLIEVSPESRASAYTSLCLAVPLGLLFAGTQQGSVRVFRWPMPEGGGTYFTEVPLHAHGITTMSLSYDARFLFSGCEGGTVMSCEVGAHTVNSDGTTSKMTGIQLDQRFVKFRHNEDTKKLANAAQREDVKKVWDMQKKLWDAVRAISASTATLDDLVVVPKNYFGDVLSEIRELEDRMQGLKHENDHMLEMKDNENQDKISNMHYERKQEKSQAEERYNSLFLQMKQTNERHRQEMEESNSQFDQRNRGLQDSFEGSISKEYEKQSRLLDELQAVRDQNDSDGKQIMLRQEQKIAETTTTQEHNIRQWRAEYDKVCNLLKSDGLKFEEALRQQETEYESQITEIIEHKRMALQVESEKSTSALKDGVSMKQTISMLQNQVKAKDNELGEAMKEQDDLRKKLAASTEMFGK</sequence>
<dbReference type="PANTHER" id="PTHR32215:SF0">
    <property type="entry name" value="CILIA- AND FLAGELLA-ASSOCIATED PROTEIN 57"/>
    <property type="match status" value="1"/>
</dbReference>
<feature type="compositionally biased region" description="Low complexity" evidence="3">
    <location>
        <begin position="382"/>
        <end position="398"/>
    </location>
</feature>
<proteinExistence type="predicted"/>
<dbReference type="InterPro" id="IPR052993">
    <property type="entry name" value="CFA-57"/>
</dbReference>
<dbReference type="PANTHER" id="PTHR32215">
    <property type="entry name" value="CILIA- AND FLAGELLA-ASSOCIATED PROTEIN 57"/>
    <property type="match status" value="1"/>
</dbReference>
<feature type="non-terminal residue" evidence="4">
    <location>
        <position position="1"/>
    </location>
</feature>
<organism evidence="4 5">
    <name type="scientific">Polarella glacialis</name>
    <name type="common">Dinoflagellate</name>
    <dbReference type="NCBI Taxonomy" id="89957"/>
    <lineage>
        <taxon>Eukaryota</taxon>
        <taxon>Sar</taxon>
        <taxon>Alveolata</taxon>
        <taxon>Dinophyceae</taxon>
        <taxon>Suessiales</taxon>
        <taxon>Suessiaceae</taxon>
        <taxon>Polarella</taxon>
    </lineage>
</organism>